<dbReference type="Gene3D" id="3.60.10.10">
    <property type="entry name" value="Endonuclease/exonuclease/phosphatase"/>
    <property type="match status" value="1"/>
</dbReference>
<accession>A0A438J7J4</accession>
<evidence type="ECO:0008006" key="3">
    <source>
        <dbReference type="Google" id="ProtNLM"/>
    </source>
</evidence>
<proteinExistence type="predicted"/>
<dbReference type="AlphaFoldDB" id="A0A438J7J4"/>
<reference evidence="1 2" key="1">
    <citation type="journal article" date="2018" name="PLoS Genet.">
        <title>Population sequencing reveals clonal diversity and ancestral inbreeding in the grapevine cultivar Chardonnay.</title>
        <authorList>
            <person name="Roach M.J."/>
            <person name="Johnson D.L."/>
            <person name="Bohlmann J."/>
            <person name="van Vuuren H.J."/>
            <person name="Jones S.J."/>
            <person name="Pretorius I.S."/>
            <person name="Schmidt S.A."/>
            <person name="Borneman A.R."/>
        </authorList>
    </citation>
    <scope>NUCLEOTIDE SEQUENCE [LARGE SCALE GENOMIC DNA]</scope>
    <source>
        <strain evidence="2">cv. Chardonnay</strain>
        <tissue evidence="1">Leaf</tissue>
    </source>
</reference>
<dbReference type="SUPFAM" id="SSF56219">
    <property type="entry name" value="DNase I-like"/>
    <property type="match status" value="1"/>
</dbReference>
<organism evidence="1 2">
    <name type="scientific">Vitis vinifera</name>
    <name type="common">Grape</name>
    <dbReference type="NCBI Taxonomy" id="29760"/>
    <lineage>
        <taxon>Eukaryota</taxon>
        <taxon>Viridiplantae</taxon>
        <taxon>Streptophyta</taxon>
        <taxon>Embryophyta</taxon>
        <taxon>Tracheophyta</taxon>
        <taxon>Spermatophyta</taxon>
        <taxon>Magnoliopsida</taxon>
        <taxon>eudicotyledons</taxon>
        <taxon>Gunneridae</taxon>
        <taxon>Pentapetalae</taxon>
        <taxon>rosids</taxon>
        <taxon>Vitales</taxon>
        <taxon>Vitaceae</taxon>
        <taxon>Viteae</taxon>
        <taxon>Vitis</taxon>
    </lineage>
</organism>
<name>A0A438J7J4_VITVI</name>
<dbReference type="EMBL" id="QGNW01000058">
    <property type="protein sequence ID" value="RVX04921.1"/>
    <property type="molecule type" value="Genomic_DNA"/>
</dbReference>
<comment type="caution">
    <text evidence="1">The sequence shown here is derived from an EMBL/GenBank/DDBJ whole genome shotgun (WGS) entry which is preliminary data.</text>
</comment>
<sequence>MVRPQGSDGPPLPRCAVPCVAFGPAPFEAFPHKFGLSYLRLLSLKGWAKEKEPVGLGLGCRGLALPLAEGRAQLGLSCPFNISGPSLMGGPDQSISSLWVYESLWRPSAEEQLLEESSKTDCALMEKASRPHGYWKGVFSDGVYYSLELMEDNNGNLEESGEELCLASAMPLEVRGWEEASWEESDLARFSKFLRFSTKGLEKDILEFLEEGIKKVQCKEKDARFWLSNDVKGVELEWDKIQTMSEGVVRSVGSGRFLDWEPWVLKALREGKGVYVEELGAIRGIWDDPWCVGGDFNVTLSQRERSSQGSLNGAMRRFAQVVDDLELLDLLCKGLCSPGARGGCQSRLPRPTSDHFPILLKGGGLSRGPSPFRFETCGLRLMVLRISFKIGGKERGGEGGPTLDWLLS</sequence>
<gene>
    <name evidence="1" type="ORF">CK203_019294</name>
</gene>
<protein>
    <recommendedName>
        <fullName evidence="3">DUF4283 domain-containing protein</fullName>
    </recommendedName>
</protein>
<evidence type="ECO:0000313" key="2">
    <source>
        <dbReference type="Proteomes" id="UP000288805"/>
    </source>
</evidence>
<dbReference type="InterPro" id="IPR036691">
    <property type="entry name" value="Endo/exonu/phosph_ase_sf"/>
</dbReference>
<dbReference type="Proteomes" id="UP000288805">
    <property type="component" value="Unassembled WGS sequence"/>
</dbReference>
<evidence type="ECO:0000313" key="1">
    <source>
        <dbReference type="EMBL" id="RVX04921.1"/>
    </source>
</evidence>